<dbReference type="PANTHER" id="PTHR43124:SF5">
    <property type="entry name" value="PURINE RIBONUCLEOSIDE EFFLUX PUMP NEPI"/>
    <property type="match status" value="1"/>
</dbReference>
<dbReference type="OrthoDB" id="2810795at2"/>
<keyword evidence="8" id="KW-1185">Reference proteome</keyword>
<evidence type="ECO:0000256" key="5">
    <source>
        <dbReference type="ARBA" id="ARBA00023136"/>
    </source>
</evidence>
<dbReference type="InterPro" id="IPR036259">
    <property type="entry name" value="MFS_trans_sf"/>
</dbReference>
<evidence type="ECO:0000256" key="3">
    <source>
        <dbReference type="ARBA" id="ARBA00022692"/>
    </source>
</evidence>
<keyword evidence="4" id="KW-1133">Transmembrane helix</keyword>
<dbReference type="EMBL" id="CP014504">
    <property type="protein sequence ID" value="AMP98097.1"/>
    <property type="molecule type" value="Genomic_DNA"/>
</dbReference>
<evidence type="ECO:0000313" key="8">
    <source>
        <dbReference type="Proteomes" id="UP000071561"/>
    </source>
</evidence>
<dbReference type="GO" id="GO:0005886">
    <property type="term" value="C:plasma membrane"/>
    <property type="evidence" value="ECO:0007669"/>
    <property type="project" value="UniProtKB-SubCell"/>
</dbReference>
<dbReference type="AlphaFoldDB" id="A0A127VA58"/>
<sequence length="423" mass="44134">MESENLCKKNSNGAQVPDVNLFNKDNTQPISPAWIAVFSLTMGVFGLLTAEYLPASLLTPMASELGLSEAVAGQTVTVTAIAALFSGLLLPGLTRSLDKRIVLLSFSALMIVSNLFVAFSSSIIVLLLMRTLLGIALGGFWAMAAAVAMRLVPLKLVPRALSIIFSGIAVGTVVSVPLGSYLGGLFGWRSAFYAAAAVGIVTLVFQWFTLPNLPSQRAAKSTTVLKVLLRPGIIVGMLGCVLAHMGHYSLFTYVRPFLEDTIRIGADGIAMMLLGFGAANFAGTLLAGRLMEHSLRWTLIIMPILVGVVALLLVLLPPSFTGHALLIAVWGMAFGGVPVAWSTWVSTAVPDEAESAGGMVVAAVQGAIAAGAAIGGLLFNYAGISGVFVTAGISMLLAGVFIALLVKVKAIRKDAGRAVVSHH</sequence>
<evidence type="ECO:0000256" key="4">
    <source>
        <dbReference type="ARBA" id="ARBA00022989"/>
    </source>
</evidence>
<dbReference type="InterPro" id="IPR011701">
    <property type="entry name" value="MFS"/>
</dbReference>
<dbReference type="GO" id="GO:0022857">
    <property type="term" value="F:transmembrane transporter activity"/>
    <property type="evidence" value="ECO:0007669"/>
    <property type="project" value="InterPro"/>
</dbReference>
<keyword evidence="5" id="KW-0472">Membrane</keyword>
<proteinExistence type="predicted"/>
<keyword evidence="2" id="KW-1003">Cell membrane</keyword>
<feature type="domain" description="Major facilitator superfamily (MFS) profile" evidence="6">
    <location>
        <begin position="36"/>
        <end position="410"/>
    </location>
</feature>
<evidence type="ECO:0000256" key="2">
    <source>
        <dbReference type="ARBA" id="ARBA00022475"/>
    </source>
</evidence>
<dbReference type="KEGG" id="pcm:AY601_1170"/>
<comment type="subcellular location">
    <subcellularLocation>
        <location evidence="1">Cell membrane</location>
        <topology evidence="1">Multi-pass membrane protein</topology>
    </subcellularLocation>
</comment>
<dbReference type="PANTHER" id="PTHR43124">
    <property type="entry name" value="PURINE EFFLUX PUMP PBUE"/>
    <property type="match status" value="1"/>
</dbReference>
<dbReference type="CDD" id="cd17324">
    <property type="entry name" value="MFS_NepI_like"/>
    <property type="match status" value="1"/>
</dbReference>
<evidence type="ECO:0000313" key="7">
    <source>
        <dbReference type="EMBL" id="AMP98097.1"/>
    </source>
</evidence>
<evidence type="ECO:0000259" key="6">
    <source>
        <dbReference type="PROSITE" id="PS50850"/>
    </source>
</evidence>
<protein>
    <submittedName>
        <fullName evidence="7">Major facilitator superfamily (MFS_1) transporter</fullName>
    </submittedName>
</protein>
<dbReference type="PROSITE" id="PS50850">
    <property type="entry name" value="MFS"/>
    <property type="match status" value="1"/>
</dbReference>
<dbReference type="Proteomes" id="UP000071561">
    <property type="component" value="Chromosome"/>
</dbReference>
<organism evidence="7 8">
    <name type="scientific">Pedobacter cryoconitis</name>
    <dbReference type="NCBI Taxonomy" id="188932"/>
    <lineage>
        <taxon>Bacteria</taxon>
        <taxon>Pseudomonadati</taxon>
        <taxon>Bacteroidota</taxon>
        <taxon>Sphingobacteriia</taxon>
        <taxon>Sphingobacteriales</taxon>
        <taxon>Sphingobacteriaceae</taxon>
        <taxon>Pedobacter</taxon>
    </lineage>
</organism>
<gene>
    <name evidence="7" type="ORF">AY601_1170</name>
</gene>
<dbReference type="SUPFAM" id="SSF103473">
    <property type="entry name" value="MFS general substrate transporter"/>
    <property type="match status" value="1"/>
</dbReference>
<reference evidence="7 8" key="1">
    <citation type="submission" date="2016-03" db="EMBL/GenBank/DDBJ databases">
        <title>Complete genome sequence of Pedobacter cryoconitis PAMC 27485.</title>
        <authorList>
            <person name="Lee J."/>
            <person name="Kim O.-S."/>
        </authorList>
    </citation>
    <scope>NUCLEOTIDE SEQUENCE [LARGE SCALE GENOMIC DNA]</scope>
    <source>
        <strain evidence="7 8">PAMC 27485</strain>
    </source>
</reference>
<name>A0A127VA58_9SPHI</name>
<dbReference type="PATRIC" id="fig|188932.3.peg.1211"/>
<evidence type="ECO:0000256" key="1">
    <source>
        <dbReference type="ARBA" id="ARBA00004651"/>
    </source>
</evidence>
<dbReference type="RefSeq" id="WP_084359127.1">
    <property type="nucleotide sequence ID" value="NZ_CP014504.1"/>
</dbReference>
<dbReference type="InterPro" id="IPR050189">
    <property type="entry name" value="MFS_Efflux_Transporters"/>
</dbReference>
<keyword evidence="3" id="KW-0812">Transmembrane</keyword>
<accession>A0A127VA58</accession>
<dbReference type="Gene3D" id="1.20.1250.20">
    <property type="entry name" value="MFS general substrate transporter like domains"/>
    <property type="match status" value="1"/>
</dbReference>
<dbReference type="Pfam" id="PF07690">
    <property type="entry name" value="MFS_1"/>
    <property type="match status" value="1"/>
</dbReference>
<dbReference type="InterPro" id="IPR020846">
    <property type="entry name" value="MFS_dom"/>
</dbReference>